<dbReference type="eggNOG" id="COG0845">
    <property type="taxonomic scope" value="Bacteria"/>
</dbReference>
<dbReference type="STRING" id="395494.Galf_1164"/>
<evidence type="ECO:0000313" key="6">
    <source>
        <dbReference type="Proteomes" id="UP000001235"/>
    </source>
</evidence>
<dbReference type="OrthoDB" id="9806939at2"/>
<feature type="chain" id="PRO_5003128093" evidence="2">
    <location>
        <begin position="22"/>
        <end position="366"/>
    </location>
</feature>
<evidence type="ECO:0000256" key="2">
    <source>
        <dbReference type="SAM" id="SignalP"/>
    </source>
</evidence>
<dbReference type="GO" id="GO:0030288">
    <property type="term" value="C:outer membrane-bounded periplasmic space"/>
    <property type="evidence" value="ECO:0007669"/>
    <property type="project" value="TreeGrafter"/>
</dbReference>
<dbReference type="KEGG" id="gca:Galf_1164"/>
<dbReference type="Gene3D" id="1.10.287.470">
    <property type="entry name" value="Helix hairpin bin"/>
    <property type="match status" value="1"/>
</dbReference>
<keyword evidence="2" id="KW-0732">Signal</keyword>
<dbReference type="InterPro" id="IPR058649">
    <property type="entry name" value="CzcB_C"/>
</dbReference>
<keyword evidence="6" id="KW-1185">Reference proteome</keyword>
<dbReference type="EMBL" id="CP002159">
    <property type="protein sequence ID" value="ADL55192.1"/>
    <property type="molecule type" value="Genomic_DNA"/>
</dbReference>
<dbReference type="GO" id="GO:0046914">
    <property type="term" value="F:transition metal ion binding"/>
    <property type="evidence" value="ECO:0007669"/>
    <property type="project" value="TreeGrafter"/>
</dbReference>
<dbReference type="GO" id="GO:0015679">
    <property type="term" value="P:plasma membrane copper ion transport"/>
    <property type="evidence" value="ECO:0007669"/>
    <property type="project" value="TreeGrafter"/>
</dbReference>
<evidence type="ECO:0000256" key="1">
    <source>
        <dbReference type="ARBA" id="ARBA00022448"/>
    </source>
</evidence>
<dbReference type="InterPro" id="IPR051909">
    <property type="entry name" value="MFP_Cation_Efflux"/>
</dbReference>
<dbReference type="Gene3D" id="2.40.420.20">
    <property type="match status" value="1"/>
</dbReference>
<dbReference type="AlphaFoldDB" id="D9SF95"/>
<feature type="domain" description="CzcB-like C-terminal circularly permuted SH3-like" evidence="4">
    <location>
        <begin position="299"/>
        <end position="357"/>
    </location>
</feature>
<feature type="signal peptide" evidence="2">
    <location>
        <begin position="1"/>
        <end position="21"/>
    </location>
</feature>
<dbReference type="PANTHER" id="PTHR30097:SF4">
    <property type="entry name" value="SLR6042 PROTEIN"/>
    <property type="match status" value="1"/>
</dbReference>
<organism evidence="5 6">
    <name type="scientific">Gallionella capsiferriformans (strain ES-2)</name>
    <name type="common">Gallionella ferruginea capsiferriformans (strain ES-2)</name>
    <dbReference type="NCBI Taxonomy" id="395494"/>
    <lineage>
        <taxon>Bacteria</taxon>
        <taxon>Pseudomonadati</taxon>
        <taxon>Pseudomonadota</taxon>
        <taxon>Betaproteobacteria</taxon>
        <taxon>Nitrosomonadales</taxon>
        <taxon>Gallionellaceae</taxon>
        <taxon>Gallionella</taxon>
    </lineage>
</organism>
<proteinExistence type="predicted"/>
<sequence length="366" mass="38161" precursor="true">MYKSSLLLGIVFLSTIQTASAAIDDIAINAKQIASLGIAISPLPAKQSGEVSGLPGQVIVPGNQLYVVSTPLPALIEQILVGVGDSVKRGQAIALLQSPALAEVQRGLLQSAAQKQLSRDNLARDQSLYKDGIISESRLRNSQALALEAQAAFSERRQMLRISGMSDSAITQLQSSSNLSSQLTVSSPIDGVVLEKTAGAGQRLDAAVPIFKIARVDSLSLEIQAPLAMVRDLKVGAPITIPAYNASGKLTAIGHSLTGTNQTVLLRGVILQGMKNLRPGQFVETSVGTSNGSGAQWEVSNGAIARLDGRAVVFVRTPQGFHAVTVKILNEGAQNSVISGTLKGVEQIATHGVSALKSSMMGIGDK</sequence>
<dbReference type="Gene3D" id="2.40.50.100">
    <property type="match status" value="1"/>
</dbReference>
<dbReference type="InterPro" id="IPR058647">
    <property type="entry name" value="BSH_CzcB-like"/>
</dbReference>
<dbReference type="Pfam" id="PF25975">
    <property type="entry name" value="CzcB_C"/>
    <property type="match status" value="1"/>
</dbReference>
<protein>
    <submittedName>
        <fullName evidence="5">Efflux transporter, RND family, MFP subunit</fullName>
    </submittedName>
</protein>
<name>D9SF95_GALCS</name>
<feature type="domain" description="CzcB-like barrel-sandwich hybrid" evidence="3">
    <location>
        <begin position="67"/>
        <end position="214"/>
    </location>
</feature>
<reference evidence="5 6" key="1">
    <citation type="submission" date="2010-08" db="EMBL/GenBank/DDBJ databases">
        <title>Complete sequence of Gallionella capsiferriformans ES-2.</title>
        <authorList>
            <consortium name="US DOE Joint Genome Institute"/>
            <person name="Lucas S."/>
            <person name="Copeland A."/>
            <person name="Lapidus A."/>
            <person name="Cheng J.-F."/>
            <person name="Bruce D."/>
            <person name="Goodwin L."/>
            <person name="Pitluck S."/>
            <person name="Chertkov O."/>
            <person name="Davenport K.W."/>
            <person name="Detter J.C."/>
            <person name="Han C."/>
            <person name="Tapia R."/>
            <person name="Land M."/>
            <person name="Hauser L."/>
            <person name="Chang Y.-J."/>
            <person name="Jeffries C."/>
            <person name="Kyrpides N."/>
            <person name="Ivanova N."/>
            <person name="Mikhailova N."/>
            <person name="Shelobolina E.S."/>
            <person name="Picardal F."/>
            <person name="Roden E."/>
            <person name="Emerson D."/>
            <person name="Woyke T."/>
        </authorList>
    </citation>
    <scope>NUCLEOTIDE SEQUENCE [LARGE SCALE GENOMIC DNA]</scope>
    <source>
        <strain evidence="5 6">ES-2</strain>
    </source>
</reference>
<dbReference type="SUPFAM" id="SSF111369">
    <property type="entry name" value="HlyD-like secretion proteins"/>
    <property type="match status" value="1"/>
</dbReference>
<dbReference type="Gene3D" id="2.40.30.170">
    <property type="match status" value="1"/>
</dbReference>
<dbReference type="HOGENOM" id="CLU_018816_13_0_4"/>
<dbReference type="Proteomes" id="UP000001235">
    <property type="component" value="Chromosome"/>
</dbReference>
<dbReference type="PANTHER" id="PTHR30097">
    <property type="entry name" value="CATION EFFLUX SYSTEM PROTEIN CUSB"/>
    <property type="match status" value="1"/>
</dbReference>
<keyword evidence="1" id="KW-0813">Transport</keyword>
<evidence type="ECO:0000313" key="5">
    <source>
        <dbReference type="EMBL" id="ADL55192.1"/>
    </source>
</evidence>
<evidence type="ECO:0000259" key="4">
    <source>
        <dbReference type="Pfam" id="PF25975"/>
    </source>
</evidence>
<gene>
    <name evidence="5" type="ordered locus">Galf_1164</name>
</gene>
<evidence type="ECO:0000259" key="3">
    <source>
        <dbReference type="Pfam" id="PF25973"/>
    </source>
</evidence>
<dbReference type="GO" id="GO:0060003">
    <property type="term" value="P:copper ion export"/>
    <property type="evidence" value="ECO:0007669"/>
    <property type="project" value="TreeGrafter"/>
</dbReference>
<dbReference type="Pfam" id="PF25973">
    <property type="entry name" value="BSH_CzcB"/>
    <property type="match status" value="1"/>
</dbReference>
<accession>D9SF95</accession>
<dbReference type="RefSeq" id="WP_013293131.1">
    <property type="nucleotide sequence ID" value="NC_014394.1"/>
</dbReference>